<evidence type="ECO:0000313" key="1">
    <source>
        <dbReference type="EMBL" id="EFU73162.1"/>
    </source>
</evidence>
<name>E6LHZ6_ENTI1</name>
<keyword evidence="2" id="KW-1185">Reference proteome</keyword>
<organism evidence="1 2">
    <name type="scientific">Enterococcus italicus (strain DSM 15952 / CCUG 50447 / LMG 22039 / TP 1.5)</name>
    <dbReference type="NCBI Taxonomy" id="888064"/>
    <lineage>
        <taxon>Bacteria</taxon>
        <taxon>Bacillati</taxon>
        <taxon>Bacillota</taxon>
        <taxon>Bacilli</taxon>
        <taxon>Lactobacillales</taxon>
        <taxon>Enterococcaceae</taxon>
        <taxon>Enterococcus</taxon>
    </lineage>
</organism>
<protein>
    <submittedName>
        <fullName evidence="1">Uncharacterized protein</fullName>
    </submittedName>
</protein>
<dbReference type="Proteomes" id="UP000010296">
    <property type="component" value="Unassembled WGS sequence"/>
</dbReference>
<dbReference type="AlphaFoldDB" id="E6LHZ6"/>
<evidence type="ECO:0000313" key="2">
    <source>
        <dbReference type="Proteomes" id="UP000010296"/>
    </source>
</evidence>
<gene>
    <name evidence="1" type="ORF">HMPREF9088_1986</name>
</gene>
<dbReference type="HOGENOM" id="CLU_215477_0_1_9"/>
<dbReference type="EMBL" id="AEPV01000075">
    <property type="protein sequence ID" value="EFU73162.1"/>
    <property type="molecule type" value="Genomic_DNA"/>
</dbReference>
<reference evidence="1 2" key="1">
    <citation type="submission" date="2010-12" db="EMBL/GenBank/DDBJ databases">
        <authorList>
            <person name="Muzny D."/>
            <person name="Qin X."/>
            <person name="Deng J."/>
            <person name="Jiang H."/>
            <person name="Liu Y."/>
            <person name="Qu J."/>
            <person name="Song X.-Z."/>
            <person name="Zhang L."/>
            <person name="Thornton R."/>
            <person name="Coyle M."/>
            <person name="Francisco L."/>
            <person name="Jackson L."/>
            <person name="Javaid M."/>
            <person name="Korchina V."/>
            <person name="Kovar C."/>
            <person name="Mata R."/>
            <person name="Mathew T."/>
            <person name="Ngo R."/>
            <person name="Nguyen L."/>
            <person name="Nguyen N."/>
            <person name="Okwuonu G."/>
            <person name="Ongeri F."/>
            <person name="Pham C."/>
            <person name="Simmons D."/>
            <person name="Wilczek-Boney K."/>
            <person name="Hale W."/>
            <person name="Jakkamsetti A."/>
            <person name="Pham P."/>
            <person name="Ruth R."/>
            <person name="San Lucas F."/>
            <person name="Warren J."/>
            <person name="Zhang J."/>
            <person name="Zhao Z."/>
            <person name="Zhou C."/>
            <person name="Zhu D."/>
            <person name="Lee S."/>
            <person name="Bess C."/>
            <person name="Blankenburg K."/>
            <person name="Forbes L."/>
            <person name="Fu Q."/>
            <person name="Gubbala S."/>
            <person name="Hirani K."/>
            <person name="Jayaseelan J.C."/>
            <person name="Lara F."/>
            <person name="Munidasa M."/>
            <person name="Palculict T."/>
            <person name="Patil S."/>
            <person name="Pu L.-L."/>
            <person name="Saada N."/>
            <person name="Tang L."/>
            <person name="Weissenberger G."/>
            <person name="Zhu Y."/>
            <person name="Hemphill L."/>
            <person name="Shang Y."/>
            <person name="Youmans B."/>
            <person name="Ayvaz T."/>
            <person name="Ross M."/>
            <person name="Santibanez J."/>
            <person name="Aqrawi P."/>
            <person name="Gross S."/>
            <person name="Joshi V."/>
            <person name="Fowler G."/>
            <person name="Nazareth L."/>
            <person name="Reid J."/>
            <person name="Worley K."/>
            <person name="Petrosino J."/>
            <person name="Highlander S."/>
            <person name="Gibbs R."/>
        </authorList>
    </citation>
    <scope>NUCLEOTIDE SEQUENCE [LARGE SCALE GENOMIC DNA]</scope>
    <source>
        <strain evidence="2">DSM 15952 / CCUG 50447 / LMG 22039 / TP 1.5</strain>
    </source>
</reference>
<proteinExistence type="predicted"/>
<sequence length="42" mass="5116">MLNRMLPKQIYAFYAQYASFRAMLNRMLPKLAKNCCRLSRRF</sequence>
<dbReference type="STRING" id="888064.HMPREF9088_1986"/>
<comment type="caution">
    <text evidence="1">The sequence shown here is derived from an EMBL/GenBank/DDBJ whole genome shotgun (WGS) entry which is preliminary data.</text>
</comment>
<accession>E6LHZ6</accession>